<dbReference type="Proteomes" id="UP000229600">
    <property type="component" value="Unassembled WGS sequence"/>
</dbReference>
<organism evidence="1 2">
    <name type="scientific">Candidatus Magasanikbacteria bacterium CG11_big_fil_rev_8_21_14_0_20_39_34</name>
    <dbReference type="NCBI Taxonomy" id="1974653"/>
    <lineage>
        <taxon>Bacteria</taxon>
        <taxon>Candidatus Magasanikiibacteriota</taxon>
    </lineage>
</organism>
<sequence>MSVFSARDVSDGIFHHGQGCVVGWVALTGWRLLFLAGWPIAFFGDLDDQVDPRENHAEGNPQCDIEKQPEGVREMNTIDDEGRPLVDGVQQPK</sequence>
<reference evidence="1 2" key="1">
    <citation type="submission" date="2017-09" db="EMBL/GenBank/DDBJ databases">
        <title>Depth-based differentiation of microbial function through sediment-hosted aquifers and enrichment of novel symbionts in the deep terrestrial subsurface.</title>
        <authorList>
            <person name="Probst A.J."/>
            <person name="Ladd B."/>
            <person name="Jarett J.K."/>
            <person name="Geller-Mcgrath D.E."/>
            <person name="Sieber C.M."/>
            <person name="Emerson J.B."/>
            <person name="Anantharaman K."/>
            <person name="Thomas B.C."/>
            <person name="Malmstrom R."/>
            <person name="Stieglmeier M."/>
            <person name="Klingl A."/>
            <person name="Woyke T."/>
            <person name="Ryan C.M."/>
            <person name="Banfield J.F."/>
        </authorList>
    </citation>
    <scope>NUCLEOTIDE SEQUENCE [LARGE SCALE GENOMIC DNA]</scope>
    <source>
        <strain evidence="1">CG11_big_fil_rev_8_21_14_0_20_39_34</strain>
    </source>
</reference>
<gene>
    <name evidence="1" type="ORF">COV59_03370</name>
</gene>
<evidence type="ECO:0000313" key="1">
    <source>
        <dbReference type="EMBL" id="PIR04197.1"/>
    </source>
</evidence>
<dbReference type="AlphaFoldDB" id="A0A2H0N5M6"/>
<evidence type="ECO:0000313" key="2">
    <source>
        <dbReference type="Proteomes" id="UP000229600"/>
    </source>
</evidence>
<dbReference type="EMBL" id="PCWN01000007">
    <property type="protein sequence ID" value="PIR04197.1"/>
    <property type="molecule type" value="Genomic_DNA"/>
</dbReference>
<name>A0A2H0N5M6_9BACT</name>
<comment type="caution">
    <text evidence="1">The sequence shown here is derived from an EMBL/GenBank/DDBJ whole genome shotgun (WGS) entry which is preliminary data.</text>
</comment>
<proteinExistence type="predicted"/>
<accession>A0A2H0N5M6</accession>
<protein>
    <submittedName>
        <fullName evidence="1">Uncharacterized protein</fullName>
    </submittedName>
</protein>